<dbReference type="GO" id="GO:0008652">
    <property type="term" value="P:amino acid biosynthetic process"/>
    <property type="evidence" value="ECO:0007669"/>
    <property type="project" value="UniProtKB-KW"/>
</dbReference>
<dbReference type="AlphaFoldDB" id="A0A6P2CS60"/>
<sequence>MSDVTYPAELEIAPLTKPVDAAVTVPGSKSITNRALVLATLSVAEKGTTLRGVLRSEDTEVMIECLRWLGFVIDTDWDQNTVWISPEQDPRLHRKNDLIPAESANLFVGNSGTTVRFLTAAVALGQGTYRLDGIPRMRERPIKDLLDALQQLGVNAYSEHGNGCPPVVVQTTGLRGGRVRVKGDVSSQFLSALIMAAPFADGDTDIEVDGPLVSEPYIEMTFRMLQDFGLKFQVLGSGNYHIIGDQYLGVTEYAIEPDASAASYFWAAAAITGGRITVTGLNRESLQGDVRFVDVLAQMGCRIEESDSGITVHGGRLRGVDVDMNDISDTVMTLGAVACFAEGPTTIRNVGHIRHKETDRIAALATELRKLGAEVEARDDGLTIVPRALKGCAVDTYNDHRMAMSLALVGLRVPGVVIRNPGCVAKTYPGFWQDLERLRA</sequence>
<feature type="binding site" evidence="7">
    <location>
        <position position="187"/>
    </location>
    <ligand>
        <name>3-phosphoshikimate</name>
        <dbReference type="ChEBI" id="CHEBI:145989"/>
    </ligand>
</feature>
<dbReference type="CDD" id="cd01556">
    <property type="entry name" value="EPSP_synthase"/>
    <property type="match status" value="1"/>
</dbReference>
<evidence type="ECO:0000313" key="10">
    <source>
        <dbReference type="Proteomes" id="UP000464178"/>
    </source>
</evidence>
<dbReference type="PANTHER" id="PTHR21090:SF5">
    <property type="entry name" value="PENTAFUNCTIONAL AROM POLYPEPTIDE"/>
    <property type="match status" value="1"/>
</dbReference>
<dbReference type="UniPathway" id="UPA00053">
    <property type="reaction ID" value="UER00089"/>
</dbReference>
<keyword evidence="3 7" id="KW-0028">Amino-acid biosynthesis</keyword>
<comment type="pathway">
    <text evidence="1 7">Metabolic intermediate biosynthesis; chorismate biosynthesis; chorismate from D-erythrose 4-phosphate and phosphoenolpyruvate: step 6/7.</text>
</comment>
<keyword evidence="5 7" id="KW-0057">Aromatic amino acid biosynthesis</keyword>
<gene>
    <name evidence="7" type="primary">aroA</name>
    <name evidence="9" type="ORF">SOIL9_59350</name>
</gene>
<dbReference type="HAMAP" id="MF_00210">
    <property type="entry name" value="EPSP_synth"/>
    <property type="match status" value="1"/>
</dbReference>
<dbReference type="InterPro" id="IPR001986">
    <property type="entry name" value="Enolpyruvate_Tfrase_dom"/>
</dbReference>
<feature type="binding site" evidence="7">
    <location>
        <position position="29"/>
    </location>
    <ligand>
        <name>3-phosphoshikimate</name>
        <dbReference type="ChEBI" id="CHEBI:145989"/>
    </ligand>
</feature>
<feature type="binding site" evidence="7">
    <location>
        <position position="401"/>
    </location>
    <ligand>
        <name>phosphoenolpyruvate</name>
        <dbReference type="ChEBI" id="CHEBI:58702"/>
    </ligand>
</feature>
<dbReference type="NCBIfam" id="TIGR01356">
    <property type="entry name" value="aroA"/>
    <property type="match status" value="1"/>
</dbReference>
<feature type="binding site" evidence="7">
    <location>
        <position position="426"/>
    </location>
    <ligand>
        <name>phosphoenolpyruvate</name>
        <dbReference type="ChEBI" id="CHEBI:58702"/>
    </ligand>
</feature>
<keyword evidence="10" id="KW-1185">Reference proteome</keyword>
<dbReference type="EC" id="2.5.1.19" evidence="7"/>
<feature type="binding site" evidence="7">
    <location>
        <position position="329"/>
    </location>
    <ligand>
        <name>3-phosphoshikimate</name>
        <dbReference type="ChEBI" id="CHEBI:145989"/>
    </ligand>
</feature>
<evidence type="ECO:0000313" key="9">
    <source>
        <dbReference type="EMBL" id="VTR91779.1"/>
    </source>
</evidence>
<protein>
    <recommendedName>
        <fullName evidence="7">3-phosphoshikimate 1-carboxyvinyltransferase</fullName>
        <ecNumber evidence="7">2.5.1.19</ecNumber>
    </recommendedName>
    <alternativeName>
        <fullName evidence="7">5-enolpyruvylshikimate-3-phosphate synthase</fullName>
        <shortName evidence="7">EPSP synthase</shortName>
        <shortName evidence="7">EPSPS</shortName>
    </alternativeName>
</protein>
<dbReference type="InterPro" id="IPR023193">
    <property type="entry name" value="EPSP_synthase_CS"/>
</dbReference>
<dbReference type="KEGG" id="gms:SOIL9_59350"/>
<dbReference type="PROSITE" id="PS00885">
    <property type="entry name" value="EPSP_SYNTHASE_2"/>
    <property type="match status" value="1"/>
</dbReference>
<evidence type="ECO:0000256" key="7">
    <source>
        <dbReference type="HAMAP-Rule" id="MF_00210"/>
    </source>
</evidence>
<evidence type="ECO:0000256" key="4">
    <source>
        <dbReference type="ARBA" id="ARBA00022679"/>
    </source>
</evidence>
<evidence type="ECO:0000256" key="3">
    <source>
        <dbReference type="ARBA" id="ARBA00022605"/>
    </source>
</evidence>
<name>A0A6P2CS60_9BACT</name>
<feature type="domain" description="Enolpyruvate transferase" evidence="8">
    <location>
        <begin position="17"/>
        <end position="435"/>
    </location>
</feature>
<comment type="subcellular location">
    <subcellularLocation>
        <location evidence="7">Cytoplasm</location>
    </subcellularLocation>
</comment>
<dbReference type="InterPro" id="IPR006264">
    <property type="entry name" value="EPSP_synthase"/>
</dbReference>
<feature type="binding site" evidence="7">
    <location>
        <position position="29"/>
    </location>
    <ligand>
        <name>phosphoenolpyruvate</name>
        <dbReference type="ChEBI" id="CHEBI:58702"/>
    </ligand>
</feature>
<feature type="binding site" evidence="7">
    <location>
        <position position="112"/>
    </location>
    <ligand>
        <name>phosphoenolpyruvate</name>
        <dbReference type="ChEBI" id="CHEBI:58702"/>
    </ligand>
</feature>
<dbReference type="PANTHER" id="PTHR21090">
    <property type="entry name" value="AROM/DEHYDROQUINATE SYNTHASE"/>
    <property type="match status" value="1"/>
</dbReference>
<evidence type="ECO:0000256" key="5">
    <source>
        <dbReference type="ARBA" id="ARBA00023141"/>
    </source>
</evidence>
<feature type="binding site" evidence="7">
    <location>
        <position position="214"/>
    </location>
    <ligand>
        <name>3-phosphoshikimate</name>
        <dbReference type="ChEBI" id="CHEBI:145989"/>
    </ligand>
</feature>
<dbReference type="EMBL" id="LR593886">
    <property type="protein sequence ID" value="VTR91779.1"/>
    <property type="molecule type" value="Genomic_DNA"/>
</dbReference>
<dbReference type="RefSeq" id="WP_162666727.1">
    <property type="nucleotide sequence ID" value="NZ_LR593886.1"/>
</dbReference>
<comment type="similarity">
    <text evidence="2 7">Belongs to the EPSP synthase family.</text>
</comment>
<feature type="binding site" evidence="7">
    <location>
        <position position="30"/>
    </location>
    <ligand>
        <name>3-phosphoshikimate</name>
        <dbReference type="ChEBI" id="CHEBI:145989"/>
    </ligand>
</feature>
<comment type="subunit">
    <text evidence="7">Monomer.</text>
</comment>
<feature type="binding site" evidence="7">
    <location>
        <position position="188"/>
    </location>
    <ligand>
        <name>3-phosphoshikimate</name>
        <dbReference type="ChEBI" id="CHEBI:145989"/>
    </ligand>
</feature>
<feature type="binding site" evidence="7">
    <location>
        <position position="186"/>
    </location>
    <ligand>
        <name>3-phosphoshikimate</name>
        <dbReference type="ChEBI" id="CHEBI:145989"/>
    </ligand>
</feature>
<comment type="function">
    <text evidence="7">Catalyzes the transfer of the enolpyruvyl moiety of phosphoenolpyruvate (PEP) to the 5-hydroxyl of shikimate-3-phosphate (S3P) to produce enolpyruvyl shikimate-3-phosphate and inorganic phosphate.</text>
</comment>
<proteinExistence type="inferred from homology"/>
<feature type="binding site" evidence="7">
    <location>
        <position position="188"/>
    </location>
    <ligand>
        <name>phosphoenolpyruvate</name>
        <dbReference type="ChEBI" id="CHEBI:58702"/>
    </ligand>
</feature>
<evidence type="ECO:0000256" key="1">
    <source>
        <dbReference type="ARBA" id="ARBA00004811"/>
    </source>
</evidence>
<comment type="caution">
    <text evidence="7">Lacks conserved residue(s) required for the propagation of feature annotation.</text>
</comment>
<dbReference type="Gene3D" id="3.65.10.10">
    <property type="entry name" value="Enolpyruvate transferase domain"/>
    <property type="match status" value="2"/>
</dbReference>
<feature type="active site" description="Proton acceptor" evidence="7">
    <location>
        <position position="329"/>
    </location>
</feature>
<organism evidence="9 10">
    <name type="scientific">Gemmata massiliana</name>
    <dbReference type="NCBI Taxonomy" id="1210884"/>
    <lineage>
        <taxon>Bacteria</taxon>
        <taxon>Pseudomonadati</taxon>
        <taxon>Planctomycetota</taxon>
        <taxon>Planctomycetia</taxon>
        <taxon>Gemmatales</taxon>
        <taxon>Gemmataceae</taxon>
        <taxon>Gemmata</taxon>
    </lineage>
</organism>
<keyword evidence="4 7" id="KW-0808">Transferase</keyword>
<feature type="binding site" evidence="7">
    <location>
        <position position="356"/>
    </location>
    <ligand>
        <name>3-phosphoshikimate</name>
        <dbReference type="ChEBI" id="CHEBI:145989"/>
    </ligand>
</feature>
<dbReference type="Pfam" id="PF00275">
    <property type="entry name" value="EPSP_synthase"/>
    <property type="match status" value="1"/>
</dbReference>
<evidence type="ECO:0000259" key="8">
    <source>
        <dbReference type="Pfam" id="PF00275"/>
    </source>
</evidence>
<dbReference type="GO" id="GO:0003866">
    <property type="term" value="F:3-phosphoshikimate 1-carboxyvinyltransferase activity"/>
    <property type="evidence" value="ECO:0007669"/>
    <property type="project" value="UniProtKB-UniRule"/>
</dbReference>
<dbReference type="PIRSF" id="PIRSF000505">
    <property type="entry name" value="EPSPS"/>
    <property type="match status" value="1"/>
</dbReference>
<dbReference type="Proteomes" id="UP000464178">
    <property type="component" value="Chromosome"/>
</dbReference>
<dbReference type="InterPro" id="IPR013792">
    <property type="entry name" value="RNA3'P_cycl/enolpyr_Trfase_a/b"/>
</dbReference>
<keyword evidence="7" id="KW-0963">Cytoplasm</keyword>
<dbReference type="GO" id="GO:0009073">
    <property type="term" value="P:aromatic amino acid family biosynthetic process"/>
    <property type="evidence" value="ECO:0007669"/>
    <property type="project" value="UniProtKB-KW"/>
</dbReference>
<feature type="binding site" evidence="7">
    <location>
        <position position="360"/>
    </location>
    <ligand>
        <name>phosphoenolpyruvate</name>
        <dbReference type="ChEBI" id="CHEBI:58702"/>
    </ligand>
</feature>
<feature type="binding site" evidence="7">
    <location>
        <position position="140"/>
    </location>
    <ligand>
        <name>phosphoenolpyruvate</name>
        <dbReference type="ChEBI" id="CHEBI:58702"/>
    </ligand>
</feature>
<dbReference type="PROSITE" id="PS00104">
    <property type="entry name" value="EPSP_SYNTHASE_1"/>
    <property type="match status" value="1"/>
</dbReference>
<evidence type="ECO:0000256" key="2">
    <source>
        <dbReference type="ARBA" id="ARBA00009948"/>
    </source>
</evidence>
<dbReference type="SUPFAM" id="SSF55205">
    <property type="entry name" value="EPT/RTPC-like"/>
    <property type="match status" value="1"/>
</dbReference>
<feature type="binding site" evidence="7">
    <location>
        <position position="34"/>
    </location>
    <ligand>
        <name>3-phosphoshikimate</name>
        <dbReference type="ChEBI" id="CHEBI:145989"/>
    </ligand>
</feature>
<dbReference type="InterPro" id="IPR036968">
    <property type="entry name" value="Enolpyruvate_Tfrase_sf"/>
</dbReference>
<comment type="catalytic activity">
    <reaction evidence="6">
        <text>3-phosphoshikimate + phosphoenolpyruvate = 5-O-(1-carboxyvinyl)-3-phosphoshikimate + phosphate</text>
        <dbReference type="Rhea" id="RHEA:21256"/>
        <dbReference type="ChEBI" id="CHEBI:43474"/>
        <dbReference type="ChEBI" id="CHEBI:57701"/>
        <dbReference type="ChEBI" id="CHEBI:58702"/>
        <dbReference type="ChEBI" id="CHEBI:145989"/>
        <dbReference type="EC" id="2.5.1.19"/>
    </reaction>
    <physiologicalReaction direction="left-to-right" evidence="6">
        <dbReference type="Rhea" id="RHEA:21257"/>
    </physiologicalReaction>
</comment>
<evidence type="ECO:0000256" key="6">
    <source>
        <dbReference type="ARBA" id="ARBA00044633"/>
    </source>
</evidence>
<dbReference type="GO" id="GO:0009423">
    <property type="term" value="P:chorismate biosynthetic process"/>
    <property type="evidence" value="ECO:0007669"/>
    <property type="project" value="UniProtKB-UniRule"/>
</dbReference>
<dbReference type="GO" id="GO:0005737">
    <property type="term" value="C:cytoplasm"/>
    <property type="evidence" value="ECO:0007669"/>
    <property type="project" value="UniProtKB-SubCell"/>
</dbReference>
<reference evidence="9 10" key="1">
    <citation type="submission" date="2019-05" db="EMBL/GenBank/DDBJ databases">
        <authorList>
            <consortium name="Science for Life Laboratories"/>
        </authorList>
    </citation>
    <scope>NUCLEOTIDE SEQUENCE [LARGE SCALE GENOMIC DNA]</scope>
    <source>
        <strain evidence="9">Soil9</strain>
    </source>
</reference>
<accession>A0A6P2CS60</accession>